<evidence type="ECO:0000313" key="3">
    <source>
        <dbReference type="Proteomes" id="UP000887013"/>
    </source>
</evidence>
<keyword evidence="3" id="KW-1185">Reference proteome</keyword>
<dbReference type="EMBL" id="BMAW01001016">
    <property type="protein sequence ID" value="GFS72089.1"/>
    <property type="molecule type" value="Genomic_DNA"/>
</dbReference>
<sequence>KNHAINLSGGIGDLNNGELRDRYPPRTVTMTKP</sequence>
<feature type="non-terminal residue" evidence="2">
    <location>
        <position position="1"/>
    </location>
</feature>
<feature type="region of interest" description="Disordered" evidence="1">
    <location>
        <begin position="1"/>
        <end position="33"/>
    </location>
</feature>
<dbReference type="Proteomes" id="UP000887013">
    <property type="component" value="Unassembled WGS sequence"/>
</dbReference>
<protein>
    <submittedName>
        <fullName evidence="2">Uncharacterized protein</fullName>
    </submittedName>
</protein>
<dbReference type="AlphaFoldDB" id="A0A8X6MQB9"/>
<comment type="caution">
    <text evidence="2">The sequence shown here is derived from an EMBL/GenBank/DDBJ whole genome shotgun (WGS) entry which is preliminary data.</text>
</comment>
<reference evidence="2" key="1">
    <citation type="submission" date="2020-08" db="EMBL/GenBank/DDBJ databases">
        <title>Multicomponent nature underlies the extraordinary mechanical properties of spider dragline silk.</title>
        <authorList>
            <person name="Kono N."/>
            <person name="Nakamura H."/>
            <person name="Mori M."/>
            <person name="Yoshida Y."/>
            <person name="Ohtoshi R."/>
            <person name="Malay A.D."/>
            <person name="Moran D.A.P."/>
            <person name="Tomita M."/>
            <person name="Numata K."/>
            <person name="Arakawa K."/>
        </authorList>
    </citation>
    <scope>NUCLEOTIDE SEQUENCE</scope>
</reference>
<evidence type="ECO:0000313" key="2">
    <source>
        <dbReference type="EMBL" id="GFS72089.1"/>
    </source>
</evidence>
<accession>A0A8X6MQB9</accession>
<gene>
    <name evidence="2" type="ORF">NPIL_429731</name>
</gene>
<organism evidence="2 3">
    <name type="scientific">Nephila pilipes</name>
    <name type="common">Giant wood spider</name>
    <name type="synonym">Nephila maculata</name>
    <dbReference type="NCBI Taxonomy" id="299642"/>
    <lineage>
        <taxon>Eukaryota</taxon>
        <taxon>Metazoa</taxon>
        <taxon>Ecdysozoa</taxon>
        <taxon>Arthropoda</taxon>
        <taxon>Chelicerata</taxon>
        <taxon>Arachnida</taxon>
        <taxon>Araneae</taxon>
        <taxon>Araneomorphae</taxon>
        <taxon>Entelegynae</taxon>
        <taxon>Araneoidea</taxon>
        <taxon>Nephilidae</taxon>
        <taxon>Nephila</taxon>
    </lineage>
</organism>
<proteinExistence type="predicted"/>
<evidence type="ECO:0000256" key="1">
    <source>
        <dbReference type="SAM" id="MobiDB-lite"/>
    </source>
</evidence>
<name>A0A8X6MQB9_NEPPI</name>